<dbReference type="EMBL" id="VYZN01000018">
    <property type="protein sequence ID" value="KAE9537487.1"/>
    <property type="molecule type" value="Genomic_DNA"/>
</dbReference>
<reference evidence="1 2" key="1">
    <citation type="submission" date="2019-08" db="EMBL/GenBank/DDBJ databases">
        <title>The genome of the soybean aphid Biotype 1, its phylome, world population structure and adaptation to the North American continent.</title>
        <authorList>
            <person name="Giordano R."/>
            <person name="Donthu R.K."/>
            <person name="Hernandez A.G."/>
            <person name="Wright C.L."/>
            <person name="Zimin A.V."/>
        </authorList>
    </citation>
    <scope>NUCLEOTIDE SEQUENCE [LARGE SCALE GENOMIC DNA]</scope>
    <source>
        <tissue evidence="1">Whole aphids</tissue>
    </source>
</reference>
<organism evidence="1 2">
    <name type="scientific">Aphis glycines</name>
    <name type="common">Soybean aphid</name>
    <dbReference type="NCBI Taxonomy" id="307491"/>
    <lineage>
        <taxon>Eukaryota</taxon>
        <taxon>Metazoa</taxon>
        <taxon>Ecdysozoa</taxon>
        <taxon>Arthropoda</taxon>
        <taxon>Hexapoda</taxon>
        <taxon>Insecta</taxon>
        <taxon>Pterygota</taxon>
        <taxon>Neoptera</taxon>
        <taxon>Paraneoptera</taxon>
        <taxon>Hemiptera</taxon>
        <taxon>Sternorrhyncha</taxon>
        <taxon>Aphidomorpha</taxon>
        <taxon>Aphidoidea</taxon>
        <taxon>Aphididae</taxon>
        <taxon>Aphidini</taxon>
        <taxon>Aphis</taxon>
        <taxon>Aphis</taxon>
    </lineage>
</organism>
<comment type="caution">
    <text evidence="1">The sequence shown here is derived from an EMBL/GenBank/DDBJ whole genome shotgun (WGS) entry which is preliminary data.</text>
</comment>
<dbReference type="InterPro" id="IPR012337">
    <property type="entry name" value="RNaseH-like_sf"/>
</dbReference>
<accession>A0A6G0TR99</accession>
<dbReference type="PANTHER" id="PTHR37162">
    <property type="entry name" value="HAT FAMILY DIMERISATION DOMAINCONTAINING PROTEIN-RELATED"/>
    <property type="match status" value="1"/>
</dbReference>
<sequence length="461" mass="52167">MGKPQYTQKFRKDWLNNKQFKDWLVEVEGDETKARCKYCKCDIIAKNYDLTKHLTTKKHRSASSAFSTSRQLSKFIKPESSKSNSAEGSLSLFIAAHTSHTSILSVNHLGELCKIIFRGCDSANELKLHRTKCTNIIVNVLAPHFNNDLLNSTGSGHYSILIDESTDISVIKFLGILILYFSKETGEVVSTYLALVEMTTCDAESITNAIINTLQIKGLSIKKLLGIGTDNASVMVGINNGVHQKLKEYNPSLILIPCVCHSLQLAVSAATNVALPRHIDFLVKETYNWFAHSTLRQNEYKTLYKAINDGHDPLKIIQACGTRWLSIESAINRILEQWVELKLLFQMERTKYKCYTAEILYNLYNDQQNVVYLSFLSPVLFEVQSVNKAFESNTADPLKLLSSLSNLVQSVSKKIVSPSLNYNPIKTKFSEQYLHPKPHLGYKFENALKTIPNFKDEDKKH</sequence>
<dbReference type="PANTHER" id="PTHR37162:SF1">
    <property type="entry name" value="BED-TYPE DOMAIN-CONTAINING PROTEIN"/>
    <property type="match status" value="1"/>
</dbReference>
<dbReference type="AlphaFoldDB" id="A0A6G0TR99"/>
<dbReference type="Proteomes" id="UP000475862">
    <property type="component" value="Unassembled WGS sequence"/>
</dbReference>
<name>A0A6G0TR99_APHGL</name>
<evidence type="ECO:0000313" key="1">
    <source>
        <dbReference type="EMBL" id="KAE9537487.1"/>
    </source>
</evidence>
<protein>
    <submittedName>
        <fullName evidence="1">Uncharacterized protein</fullName>
    </submittedName>
</protein>
<dbReference type="OrthoDB" id="6618748at2759"/>
<gene>
    <name evidence="1" type="ORF">AGLY_006510</name>
</gene>
<evidence type="ECO:0000313" key="2">
    <source>
        <dbReference type="Proteomes" id="UP000475862"/>
    </source>
</evidence>
<dbReference type="SUPFAM" id="SSF53098">
    <property type="entry name" value="Ribonuclease H-like"/>
    <property type="match status" value="1"/>
</dbReference>
<proteinExistence type="predicted"/>
<keyword evidence="2" id="KW-1185">Reference proteome</keyword>